<evidence type="ECO:0000313" key="2">
    <source>
        <dbReference type="Proteomes" id="UP000218784"/>
    </source>
</evidence>
<dbReference type="EMBL" id="NWVD01000006">
    <property type="protein sequence ID" value="PCG08412.1"/>
    <property type="molecule type" value="Genomic_DNA"/>
</dbReference>
<reference evidence="1 2" key="1">
    <citation type="submission" date="2017-09" db="EMBL/GenBank/DDBJ databases">
        <title>Sphingomonas ginsenosidimutans KACC 14949, whole genome shotgun sequence.</title>
        <authorList>
            <person name="Feng G."/>
            <person name="Zhu H."/>
        </authorList>
    </citation>
    <scope>NUCLEOTIDE SEQUENCE [LARGE SCALE GENOMIC DNA]</scope>
    <source>
        <strain evidence="1 2">KACC 14949</strain>
    </source>
</reference>
<protein>
    <submittedName>
        <fullName evidence="1">Uncharacterized protein</fullName>
    </submittedName>
</protein>
<proteinExistence type="predicted"/>
<comment type="caution">
    <text evidence="1">The sequence shown here is derived from an EMBL/GenBank/DDBJ whole genome shotgun (WGS) entry which is preliminary data.</text>
</comment>
<dbReference type="Proteomes" id="UP000218784">
    <property type="component" value="Unassembled WGS sequence"/>
</dbReference>
<name>A0A2A4HU45_9SPHN</name>
<accession>A0A2A4HU45</accession>
<keyword evidence="2" id="KW-1185">Reference proteome</keyword>
<sequence>MPRFGNYDLMTAQDAAFALWVKEARPRFTNLSMHVGMLRDLPRHADEKTWQWTDDAYARVAGQTGADLPDDDLSRLIDRNYDILLDDGRCRIWWHWAGNPFEDDVVAACCSCWSAGTSRTHGCNPSAAGAPVRLARTSVVCIAHPGDPISCAALDPDRN</sequence>
<dbReference type="AlphaFoldDB" id="A0A2A4HU45"/>
<evidence type="ECO:0000313" key="1">
    <source>
        <dbReference type="EMBL" id="PCG08412.1"/>
    </source>
</evidence>
<dbReference type="RefSeq" id="WP_096613172.1">
    <property type="nucleotide sequence ID" value="NZ_NWVD01000006.1"/>
</dbReference>
<gene>
    <name evidence="1" type="ORF">COA17_13715</name>
</gene>
<organism evidence="1 2">
    <name type="scientific">Sphingomonas ginsenosidimutans</name>
    <dbReference type="NCBI Taxonomy" id="862134"/>
    <lineage>
        <taxon>Bacteria</taxon>
        <taxon>Pseudomonadati</taxon>
        <taxon>Pseudomonadota</taxon>
        <taxon>Alphaproteobacteria</taxon>
        <taxon>Sphingomonadales</taxon>
        <taxon>Sphingomonadaceae</taxon>
        <taxon>Sphingomonas</taxon>
    </lineage>
</organism>